<comment type="caution">
    <text evidence="2">The sequence shown here is derived from an EMBL/GenBank/DDBJ whole genome shotgun (WGS) entry which is preliminary data.</text>
</comment>
<accession>T5LSA3</accession>
<proteinExistence type="predicted"/>
<reference evidence="2 3" key="2">
    <citation type="submission" date="2011-10" db="EMBL/GenBank/DDBJ databases">
        <title>The Genome Sequence of Actinomyces viscosus C505.</title>
        <authorList>
            <consortium name="The Broad Institute Genome Sequencing Platform"/>
            <consortium name="The Broad Institute Genome Sequencing Center for Infectious Disease"/>
            <person name="Earl A."/>
            <person name="Ward D."/>
            <person name="Feldgarden M."/>
            <person name="Gevers D."/>
            <person name="Sibley C.D."/>
            <person name="Field T.R."/>
            <person name="Grinwis M."/>
            <person name="Eshaghurshan C.S."/>
            <person name="Surette M.G."/>
            <person name="Young S.K."/>
            <person name="Zeng Q."/>
            <person name="Gargeya S."/>
            <person name="Fitzgerald M."/>
            <person name="Haas B."/>
            <person name="Abouelleil A."/>
            <person name="Alvarado L."/>
            <person name="Arachchi H.M."/>
            <person name="Berlin A."/>
            <person name="Brown A."/>
            <person name="Chapman S.B."/>
            <person name="Chen Z."/>
            <person name="Dunbar C."/>
            <person name="Freedman E."/>
            <person name="Gearin G."/>
            <person name="Goldberg J."/>
            <person name="Griggs A."/>
            <person name="Gujja S."/>
            <person name="Heiman D."/>
            <person name="Howarth C."/>
            <person name="Larson L."/>
            <person name="Lui A."/>
            <person name="MacDonald P.J.P."/>
            <person name="Montmayeur A."/>
            <person name="Murphy C."/>
            <person name="Neiman D."/>
            <person name="Pearson M."/>
            <person name="Priest M."/>
            <person name="Roberts A."/>
            <person name="Saif S."/>
            <person name="Shea T."/>
            <person name="Shenoy N."/>
            <person name="Sisk P."/>
            <person name="Stolte C."/>
            <person name="Sykes S."/>
            <person name="Wortman J."/>
            <person name="Nusbaum C."/>
            <person name="Birren B."/>
        </authorList>
    </citation>
    <scope>NUCLEOTIDE SEQUENCE [LARGE SCALE GENOMIC DNA]</scope>
    <source>
        <strain evidence="2 3">C505</strain>
    </source>
</reference>
<organism evidence="2 3">
    <name type="scientific">Actinomyces viscosus C505</name>
    <dbReference type="NCBI Taxonomy" id="562973"/>
    <lineage>
        <taxon>Bacteria</taxon>
        <taxon>Bacillati</taxon>
        <taxon>Actinomycetota</taxon>
        <taxon>Actinomycetes</taxon>
        <taxon>Actinomycetales</taxon>
        <taxon>Actinomycetaceae</taxon>
        <taxon>Actinomyces</taxon>
    </lineage>
</organism>
<evidence type="ECO:0000313" key="2">
    <source>
        <dbReference type="EMBL" id="EQM96895.1"/>
    </source>
</evidence>
<evidence type="ECO:0000313" key="3">
    <source>
        <dbReference type="Proteomes" id="UP000004668"/>
    </source>
</evidence>
<feature type="region of interest" description="Disordered" evidence="1">
    <location>
        <begin position="1"/>
        <end position="34"/>
    </location>
</feature>
<dbReference type="HOGENOM" id="CLU_3371574_0_0_11"/>
<dbReference type="AlphaFoldDB" id="T5LSA3"/>
<feature type="compositionally biased region" description="Acidic residues" evidence="1">
    <location>
        <begin position="1"/>
        <end position="19"/>
    </location>
</feature>
<evidence type="ECO:0000256" key="1">
    <source>
        <dbReference type="SAM" id="MobiDB-lite"/>
    </source>
</evidence>
<protein>
    <submittedName>
        <fullName evidence="2">Uncharacterized protein</fullName>
    </submittedName>
</protein>
<name>T5LSA3_ACTVI</name>
<sequence length="34" mass="3568">MRDDSEADPDGEGIGEVEDVNGSWTSQDAAVEEG</sequence>
<reference evidence="3" key="1">
    <citation type="submission" date="2010-02" db="EMBL/GenBank/DDBJ databases">
        <title>The Genome Sequence of Prevotella oris strain C735.</title>
        <authorList>
            <consortium name="The Broad Institute Genome Sequencing Platform"/>
            <person name="Ward D."/>
            <person name="Feldgarden M."/>
            <person name="Earl A."/>
            <person name="Young S.K."/>
            <person name="Zeng Q."/>
            <person name="Koehrsen M."/>
            <person name="Alvarado L."/>
            <person name="Berlin A."/>
            <person name="Bochicchio J."/>
            <person name="Borenstein D."/>
            <person name="Chapman S.B."/>
            <person name="Chen Z."/>
            <person name="Engels R."/>
            <person name="Freedman E."/>
            <person name="Gellesch M."/>
            <person name="Goldberg J."/>
            <person name="Griggs A."/>
            <person name="Gujja S."/>
            <person name="Heilman E."/>
            <person name="Heiman D."/>
            <person name="Hepburn T."/>
            <person name="Howarth C."/>
            <person name="Jen D."/>
            <person name="Larson L."/>
            <person name="Mehta T."/>
            <person name="Park D."/>
            <person name="Pearson M."/>
            <person name="Roberts A."/>
            <person name="Saif S."/>
            <person name="Shea T."/>
            <person name="Shenoy N."/>
            <person name="Sisk P."/>
            <person name="Stolte C."/>
            <person name="Sykes S."/>
            <person name="Thomson T."/>
            <person name="Walk T."/>
            <person name="White J."/>
            <person name="Yandava C."/>
            <person name="Sibley C.D."/>
            <person name="Field T.R."/>
            <person name="Grinwis M."/>
            <person name="Eshaghurshan C.S."/>
            <person name="Surette M.G."/>
            <person name="Haas B."/>
            <person name="Nusbaum C."/>
            <person name="Birren B."/>
        </authorList>
    </citation>
    <scope>NUCLEOTIDE SEQUENCE [LARGE SCALE GENOMIC DNA]</scope>
    <source>
        <strain evidence="3">C505</strain>
    </source>
</reference>
<gene>
    <name evidence="2" type="ORF">HMPREF0059_02671</name>
</gene>
<dbReference type="EMBL" id="ACRE02000006">
    <property type="protein sequence ID" value="EQM96895.1"/>
    <property type="molecule type" value="Genomic_DNA"/>
</dbReference>
<dbReference type="Proteomes" id="UP000004668">
    <property type="component" value="Unassembled WGS sequence"/>
</dbReference>